<dbReference type="PANTHER" id="PTHR38032:SF1">
    <property type="entry name" value="RNA-BINDING PROTEIN KHPB N-TERMINAL DOMAIN-CONTAINING PROTEIN"/>
    <property type="match status" value="1"/>
</dbReference>
<dbReference type="RefSeq" id="WP_408157242.1">
    <property type="nucleotide sequence ID" value="NZ_JAQQFM010000004.1"/>
</dbReference>
<name>A0ABW9A6K0_9BURK</name>
<dbReference type="Pfam" id="PF20250">
    <property type="entry name" value="FapA_N"/>
    <property type="match status" value="1"/>
</dbReference>
<gene>
    <name evidence="3" type="ORF">PQR62_09580</name>
</gene>
<comment type="caution">
    <text evidence="3">The sequence shown here is derived from an EMBL/GenBank/DDBJ whole genome shotgun (WGS) entry which is preliminary data.</text>
</comment>
<evidence type="ECO:0000259" key="2">
    <source>
        <dbReference type="Pfam" id="PF20250"/>
    </source>
</evidence>
<dbReference type="Pfam" id="PF03961">
    <property type="entry name" value="FapA"/>
    <property type="match status" value="1"/>
</dbReference>
<dbReference type="InterPro" id="IPR046866">
    <property type="entry name" value="FapA_N"/>
</dbReference>
<keyword evidence="4" id="KW-1185">Reference proteome</keyword>
<evidence type="ECO:0000256" key="1">
    <source>
        <dbReference type="SAM" id="Coils"/>
    </source>
</evidence>
<dbReference type="EMBL" id="JAQQFM010000004">
    <property type="protein sequence ID" value="MFL9924516.1"/>
    <property type="molecule type" value="Genomic_DNA"/>
</dbReference>
<dbReference type="InterPro" id="IPR046865">
    <property type="entry name" value="FapA_b_solenoid"/>
</dbReference>
<feature type="coiled-coil region" evidence="1">
    <location>
        <begin position="428"/>
        <end position="501"/>
    </location>
</feature>
<protein>
    <submittedName>
        <fullName evidence="3">FapA family protein</fullName>
    </submittedName>
</protein>
<dbReference type="Proteomes" id="UP001629246">
    <property type="component" value="Unassembled WGS sequence"/>
</dbReference>
<sequence>MEQATPQTLSFGFDRASGELSATYTPREGFPALTLAFLKQALTDNGLTKLHIEESVLNAFVRKAEDAKEPVSQVIGQRRDGEFSLEVADDLMTASLTLVAPRGGRAKSVEVINAIRAAGITHGILHEQLRGALSAGQCNKLVIAQGDMPSVPEPARFESLLEEKKEELSEIDEDAVVSYADMGYLLLVSAGDPLMRRTPPVQGKEGMDIKGKPVPAKPIADIGFAKESTGAEPSEEDPDLLVATVAGQPTVIKNGVKVNPIIDIENVDLSTGNLDFEGTVRVSGDVKTGMRLHVSGDVIVSGTVEAAEIVAGGNVTVKGGVIGHSEGASTAQAGTTSIASRIKSQGSVQVQFAESAHIEAAESILVIGNARQCELLAGNEIIVGKGNPRVGQIIGGRIQATQLIKANGIGSANGNLTKVQVGLDPYLEEKLELKDQEYKRKLAELDRTIKQISYYKLNPQKATPQVLEETHDKRKALAQEVKIILEEYNEMKEELISAEQARIVIAKAVYEGVEMRIGSQVWQVPSEMSGGTAQLIGGHIEYARKK</sequence>
<feature type="domain" description="Flagellar Assembly Protein A N-terminal region" evidence="2">
    <location>
        <begin position="83"/>
        <end position="254"/>
    </location>
</feature>
<accession>A0ABW9A6K0</accession>
<keyword evidence="1" id="KW-0175">Coiled coil</keyword>
<dbReference type="InterPro" id="IPR005646">
    <property type="entry name" value="FapA"/>
</dbReference>
<evidence type="ECO:0000313" key="3">
    <source>
        <dbReference type="EMBL" id="MFL9924516.1"/>
    </source>
</evidence>
<organism evidence="3 4">
    <name type="scientific">Herbaspirillum lusitanum</name>
    <dbReference type="NCBI Taxonomy" id="213312"/>
    <lineage>
        <taxon>Bacteria</taxon>
        <taxon>Pseudomonadati</taxon>
        <taxon>Pseudomonadota</taxon>
        <taxon>Betaproteobacteria</taxon>
        <taxon>Burkholderiales</taxon>
        <taxon>Oxalobacteraceae</taxon>
        <taxon>Herbaspirillum</taxon>
    </lineage>
</organism>
<evidence type="ECO:0000313" key="4">
    <source>
        <dbReference type="Proteomes" id="UP001629246"/>
    </source>
</evidence>
<reference evidence="3 4" key="1">
    <citation type="journal article" date="2024" name="Chem. Sci.">
        <title>Discovery of megapolipeptins by genome mining of a Burkholderiales bacteria collection.</title>
        <authorList>
            <person name="Paulo B.S."/>
            <person name="Recchia M.J.J."/>
            <person name="Lee S."/>
            <person name="Fergusson C.H."/>
            <person name="Romanowski S.B."/>
            <person name="Hernandez A."/>
            <person name="Krull N."/>
            <person name="Liu D.Y."/>
            <person name="Cavanagh H."/>
            <person name="Bos A."/>
            <person name="Gray C.A."/>
            <person name="Murphy B.T."/>
            <person name="Linington R.G."/>
            <person name="Eustaquio A.S."/>
        </authorList>
    </citation>
    <scope>NUCLEOTIDE SEQUENCE [LARGE SCALE GENOMIC DNA]</scope>
    <source>
        <strain evidence="3 4">RL21-008-BIB-A</strain>
    </source>
</reference>
<proteinExistence type="predicted"/>
<dbReference type="PANTHER" id="PTHR38032">
    <property type="entry name" value="POLYMERASE-RELATED"/>
    <property type="match status" value="1"/>
</dbReference>